<dbReference type="PANTHER" id="PTHR42991:SF1">
    <property type="entry name" value="ALDEHYDE DEHYDROGENASE"/>
    <property type="match status" value="1"/>
</dbReference>
<evidence type="ECO:0000256" key="1">
    <source>
        <dbReference type="ARBA" id="ARBA00009986"/>
    </source>
</evidence>
<evidence type="ECO:0000256" key="5">
    <source>
        <dbReference type="ARBA" id="ARBA00042470"/>
    </source>
</evidence>
<dbReference type="OMA" id="VAACFRF"/>
<keyword evidence="14" id="KW-1185">Reference proteome</keyword>
<evidence type="ECO:0000313" key="14">
    <source>
        <dbReference type="Proteomes" id="UP000054408"/>
    </source>
</evidence>
<feature type="signal peptide" evidence="11">
    <location>
        <begin position="1"/>
        <end position="28"/>
    </location>
</feature>
<dbReference type="InterPro" id="IPR016163">
    <property type="entry name" value="Ald_DH_C"/>
</dbReference>
<evidence type="ECO:0000256" key="6">
    <source>
        <dbReference type="ARBA" id="ARBA00042646"/>
    </source>
</evidence>
<dbReference type="EMBL" id="GL349449">
    <property type="protein sequence ID" value="KNC47958.1"/>
    <property type="molecule type" value="Genomic_DNA"/>
</dbReference>
<dbReference type="InterPro" id="IPR016162">
    <property type="entry name" value="Ald_DH_N"/>
</dbReference>
<comment type="similarity">
    <text evidence="1 10">Belongs to the aldehyde dehydrogenase family.</text>
</comment>
<name>A0A0L0D9H9_THETB</name>
<comment type="catalytic activity">
    <reaction evidence="8">
        <text>D-glyceraldehyde 3-phosphate + NADP(+) + H2O = (2R)-3-phosphoglycerate + NADPH + 2 H(+)</text>
        <dbReference type="Rhea" id="RHEA:14669"/>
        <dbReference type="ChEBI" id="CHEBI:15377"/>
        <dbReference type="ChEBI" id="CHEBI:15378"/>
        <dbReference type="ChEBI" id="CHEBI:57783"/>
        <dbReference type="ChEBI" id="CHEBI:58272"/>
        <dbReference type="ChEBI" id="CHEBI:58349"/>
        <dbReference type="ChEBI" id="CHEBI:59776"/>
        <dbReference type="EC" id="1.2.1.9"/>
    </reaction>
</comment>
<feature type="domain" description="Aldehyde dehydrogenase" evidence="12">
    <location>
        <begin position="33"/>
        <end position="493"/>
    </location>
</feature>
<dbReference type="PROSITE" id="PS00687">
    <property type="entry name" value="ALDEHYDE_DEHYDR_GLU"/>
    <property type="match status" value="1"/>
</dbReference>
<dbReference type="Gene3D" id="3.40.309.10">
    <property type="entry name" value="Aldehyde Dehydrogenase, Chain A, domain 2"/>
    <property type="match status" value="1"/>
</dbReference>
<dbReference type="GO" id="GO:0008911">
    <property type="term" value="F:lactaldehyde dehydrogenase (NAD+) activity"/>
    <property type="evidence" value="ECO:0007669"/>
    <property type="project" value="TreeGrafter"/>
</dbReference>
<reference evidence="13 14" key="1">
    <citation type="submission" date="2010-05" db="EMBL/GenBank/DDBJ databases">
        <title>The Genome Sequence of Thecamonas trahens ATCC 50062.</title>
        <authorList>
            <consortium name="The Broad Institute Genome Sequencing Platform"/>
            <person name="Russ C."/>
            <person name="Cuomo C."/>
            <person name="Shea T."/>
            <person name="Young S.K."/>
            <person name="Zeng Q."/>
            <person name="Koehrsen M."/>
            <person name="Haas B."/>
            <person name="Borodovsky M."/>
            <person name="Guigo R."/>
            <person name="Alvarado L."/>
            <person name="Berlin A."/>
            <person name="Bochicchio J."/>
            <person name="Borenstein D."/>
            <person name="Chapman S."/>
            <person name="Chen Z."/>
            <person name="Freedman E."/>
            <person name="Gellesch M."/>
            <person name="Goldberg J."/>
            <person name="Griggs A."/>
            <person name="Gujja S."/>
            <person name="Heilman E."/>
            <person name="Heiman D."/>
            <person name="Hepburn T."/>
            <person name="Howarth C."/>
            <person name="Jen D."/>
            <person name="Larson L."/>
            <person name="Mehta T."/>
            <person name="Park D."/>
            <person name="Pearson M."/>
            <person name="Roberts A."/>
            <person name="Saif S."/>
            <person name="Shenoy N."/>
            <person name="Sisk P."/>
            <person name="Stolte C."/>
            <person name="Sykes S."/>
            <person name="Thomson T."/>
            <person name="Walk T."/>
            <person name="White J."/>
            <person name="Yandava C."/>
            <person name="Burger G."/>
            <person name="Gray M.W."/>
            <person name="Holland P.W.H."/>
            <person name="King N."/>
            <person name="Lang F.B.F."/>
            <person name="Roger A.J."/>
            <person name="Ruiz-Trillo I."/>
            <person name="Lander E."/>
            <person name="Nusbaum C."/>
        </authorList>
    </citation>
    <scope>NUCLEOTIDE SEQUENCE [LARGE SCALE GENOMIC DNA]</scope>
    <source>
        <strain evidence="13 14">ATCC 50062</strain>
    </source>
</reference>
<dbReference type="GeneID" id="25563746"/>
<feature type="active site" evidence="9">
    <location>
        <position position="268"/>
    </location>
</feature>
<dbReference type="PANTHER" id="PTHR42991">
    <property type="entry name" value="ALDEHYDE DEHYDROGENASE"/>
    <property type="match status" value="1"/>
</dbReference>
<gene>
    <name evidence="13" type="ORF">AMSG_04192</name>
</gene>
<sequence length="506" mass="50598">MALSRTSSALNSALASGLWLAGRAVAGAAPPLALVDKHSLETVAEVPTASADQIASAVTAGVTEGKPAMASLPLAARRDVLNAASGALAAARDDFASALMIEAGKTADAARGEIDRAVATFRLCADAVGSSRSLEEAGRLGAHPSGAGYEYVRRPFPIGLISAIAPFNFPVNLAVHKIGPAIAAGCPVILKPSPATPATALMLGKILADAGLADVPGSFSILPAHDDDAPLFTSSPGIDCISFTGSPKVGWGIKASAPGAGRTKVVLELGGNAAAIVDAGADVAAATSAIARAGFGQAGQSCISVQNVFLHSSIAPAATDALTTAVAALPRGDPAEPGVVCAPMISPAAAAALADKISDALARPGFSALVGGDRPQQGSNVVSPTLIAAPPSTTDAFDAPLCAEEAFGPVVILHTFDDLDAVFDTINAGPFGLQTGIFTPSLAAAHRAFNKLDMGGVVINDVPTTRMDAMPYGGVKDSGEGFEGPTYAIDEFSVPRLMLINTGSLL</sequence>
<dbReference type="InterPro" id="IPR029510">
    <property type="entry name" value="Ald_DH_CS_GLU"/>
</dbReference>
<proteinExistence type="inferred from homology"/>
<keyword evidence="11" id="KW-0732">Signal</keyword>
<evidence type="ECO:0000256" key="4">
    <source>
        <dbReference type="ARBA" id="ARBA00040853"/>
    </source>
</evidence>
<evidence type="ECO:0000259" key="12">
    <source>
        <dbReference type="Pfam" id="PF00171"/>
    </source>
</evidence>
<organism evidence="13 14">
    <name type="scientific">Thecamonas trahens ATCC 50062</name>
    <dbReference type="NCBI Taxonomy" id="461836"/>
    <lineage>
        <taxon>Eukaryota</taxon>
        <taxon>Apusozoa</taxon>
        <taxon>Apusomonadida</taxon>
        <taxon>Apusomonadidae</taxon>
        <taxon>Thecamonas</taxon>
    </lineage>
</organism>
<evidence type="ECO:0000256" key="11">
    <source>
        <dbReference type="SAM" id="SignalP"/>
    </source>
</evidence>
<dbReference type="GO" id="GO:0008886">
    <property type="term" value="F:glyceraldehyde-3-phosphate dehydrogenase (NADP+) (non-phosphorylating) activity"/>
    <property type="evidence" value="ECO:0007669"/>
    <property type="project" value="UniProtKB-EC"/>
</dbReference>
<protein>
    <recommendedName>
        <fullName evidence="4">NADP-dependent glyceraldehyde-3-phosphate dehydrogenase</fullName>
        <ecNumber evidence="3">1.2.1.9</ecNumber>
    </recommendedName>
    <alternativeName>
        <fullName evidence="5">Glyceraldehyde-3-phosphate dehydrogenase [NADP(+)]</fullName>
    </alternativeName>
    <alternativeName>
        <fullName evidence="6">Non-phosphorylating glyceraldehyde 3-phosphate dehydrogenase</fullName>
    </alternativeName>
    <alternativeName>
        <fullName evidence="7">Triosephosphate dehydrogenase</fullName>
    </alternativeName>
</protein>
<dbReference type="InterPro" id="IPR016161">
    <property type="entry name" value="Ald_DH/histidinol_DH"/>
</dbReference>
<evidence type="ECO:0000313" key="13">
    <source>
        <dbReference type="EMBL" id="KNC47958.1"/>
    </source>
</evidence>
<dbReference type="Gene3D" id="3.40.605.10">
    <property type="entry name" value="Aldehyde Dehydrogenase, Chain A, domain 1"/>
    <property type="match status" value="1"/>
</dbReference>
<dbReference type="RefSeq" id="XP_013758975.1">
    <property type="nucleotide sequence ID" value="XM_013903521.1"/>
</dbReference>
<evidence type="ECO:0000256" key="8">
    <source>
        <dbReference type="ARBA" id="ARBA00049186"/>
    </source>
</evidence>
<dbReference type="OrthoDB" id="310895at2759"/>
<evidence type="ECO:0000256" key="10">
    <source>
        <dbReference type="RuleBase" id="RU003345"/>
    </source>
</evidence>
<dbReference type="eggNOG" id="KOG2451">
    <property type="taxonomic scope" value="Eukaryota"/>
</dbReference>
<dbReference type="InterPro" id="IPR051020">
    <property type="entry name" value="ALDH-related_metabolic_enz"/>
</dbReference>
<dbReference type="Pfam" id="PF00171">
    <property type="entry name" value="Aldedh"/>
    <property type="match status" value="1"/>
</dbReference>
<dbReference type="InterPro" id="IPR015590">
    <property type="entry name" value="Aldehyde_DH_dom"/>
</dbReference>
<accession>A0A0L0D9H9</accession>
<dbReference type="SUPFAM" id="SSF53720">
    <property type="entry name" value="ALDH-like"/>
    <property type="match status" value="1"/>
</dbReference>
<keyword evidence="2 10" id="KW-0560">Oxidoreductase</keyword>
<feature type="chain" id="PRO_5005537290" description="NADP-dependent glyceraldehyde-3-phosphate dehydrogenase" evidence="11">
    <location>
        <begin position="29"/>
        <end position="506"/>
    </location>
</feature>
<dbReference type="AlphaFoldDB" id="A0A0L0D9H9"/>
<dbReference type="STRING" id="461836.A0A0L0D9H9"/>
<evidence type="ECO:0000256" key="2">
    <source>
        <dbReference type="ARBA" id="ARBA00023002"/>
    </source>
</evidence>
<evidence type="ECO:0000256" key="9">
    <source>
        <dbReference type="PROSITE-ProRule" id="PRU10007"/>
    </source>
</evidence>
<evidence type="ECO:0000256" key="3">
    <source>
        <dbReference type="ARBA" id="ARBA00038980"/>
    </source>
</evidence>
<dbReference type="Proteomes" id="UP000054408">
    <property type="component" value="Unassembled WGS sequence"/>
</dbReference>
<dbReference type="EC" id="1.2.1.9" evidence="3"/>
<evidence type="ECO:0000256" key="7">
    <source>
        <dbReference type="ARBA" id="ARBA00043052"/>
    </source>
</evidence>